<dbReference type="Proteomes" id="UP000244441">
    <property type="component" value="Chromosome"/>
</dbReference>
<accession>A0A2S0VW35</accession>
<feature type="region of interest" description="Disordered" evidence="1">
    <location>
        <begin position="130"/>
        <end position="168"/>
    </location>
</feature>
<evidence type="ECO:0000313" key="3">
    <source>
        <dbReference type="EMBL" id="AWB68434.1"/>
    </source>
</evidence>
<dbReference type="EMBL" id="CP026604">
    <property type="protein sequence ID" value="AWB68434.1"/>
    <property type="molecule type" value="Genomic_DNA"/>
</dbReference>
<keyword evidence="2" id="KW-0732">Signal</keyword>
<sequence>MTKTILKIGVLSAFLAASLNVQANENIDLDDVTMEVADKKMRHARSLGSPIREAVTEFMLEKGDITQEELEARKTEREADRAALKALKEAGDEDALAIKKEELKAKRDAQREQMKAYKEANADELQTVIEQAKQEAKQAREEAKEEREQRRQDMREKKKERKAQQQGE</sequence>
<gene>
    <name evidence="3" type="ORF">C2869_19370</name>
</gene>
<feature type="compositionally biased region" description="Basic and acidic residues" evidence="1">
    <location>
        <begin position="132"/>
        <end position="157"/>
    </location>
</feature>
<dbReference type="AlphaFoldDB" id="A0A2S0VW35"/>
<keyword evidence="4" id="KW-1185">Reference proteome</keyword>
<dbReference type="KEGG" id="cate:C2869_19370"/>
<dbReference type="OrthoDB" id="6386959at2"/>
<evidence type="ECO:0000313" key="4">
    <source>
        <dbReference type="Proteomes" id="UP000244441"/>
    </source>
</evidence>
<reference evidence="3 4" key="1">
    <citation type="submission" date="2018-01" db="EMBL/GenBank/DDBJ databases">
        <title>Genome sequence of a Cantenovulum-like bacteria.</title>
        <authorList>
            <person name="Tan W.R."/>
            <person name="Lau N.-S."/>
            <person name="Go F."/>
            <person name="Amirul A.-A.A."/>
        </authorList>
    </citation>
    <scope>NUCLEOTIDE SEQUENCE [LARGE SCALE GENOMIC DNA]</scope>
    <source>
        <strain evidence="3 4">CCB-QB4</strain>
    </source>
</reference>
<evidence type="ECO:0000256" key="2">
    <source>
        <dbReference type="SAM" id="SignalP"/>
    </source>
</evidence>
<dbReference type="RefSeq" id="WP_108604493.1">
    <property type="nucleotide sequence ID" value="NZ_CP026604.1"/>
</dbReference>
<protein>
    <recommendedName>
        <fullName evidence="5">Colicin import membrane protein</fullName>
    </recommendedName>
</protein>
<evidence type="ECO:0008006" key="5">
    <source>
        <dbReference type="Google" id="ProtNLM"/>
    </source>
</evidence>
<name>A0A2S0VW35_9ALTE</name>
<proteinExistence type="predicted"/>
<evidence type="ECO:0000256" key="1">
    <source>
        <dbReference type="SAM" id="MobiDB-lite"/>
    </source>
</evidence>
<feature type="signal peptide" evidence="2">
    <location>
        <begin position="1"/>
        <end position="23"/>
    </location>
</feature>
<feature type="chain" id="PRO_5015553329" description="Colicin import membrane protein" evidence="2">
    <location>
        <begin position="24"/>
        <end position="168"/>
    </location>
</feature>
<organism evidence="3 4">
    <name type="scientific">Saccharobesus litoralis</name>
    <dbReference type="NCBI Taxonomy" id="2172099"/>
    <lineage>
        <taxon>Bacteria</taxon>
        <taxon>Pseudomonadati</taxon>
        <taxon>Pseudomonadota</taxon>
        <taxon>Gammaproteobacteria</taxon>
        <taxon>Alteromonadales</taxon>
        <taxon>Alteromonadaceae</taxon>
        <taxon>Saccharobesus</taxon>
    </lineage>
</organism>